<evidence type="ECO:0000256" key="1">
    <source>
        <dbReference type="SAM" id="MobiDB-lite"/>
    </source>
</evidence>
<accession>A0A7W9E719</accession>
<dbReference type="AlphaFoldDB" id="A0A7W9E719"/>
<proteinExistence type="predicted"/>
<sequence length="148" mass="15652">MNDTSLAVTASARVRQLIDLTQSLTRRLSDELAAFEAQRPQDVAAGLAQTQELANRYRRESAQIKADPSGLSQAPAADRIALIKATEAFEAILGRHARAVEAARIISEGLVRTLAAEIRGQRGVPNAYGATGHATPTDGSAVAFSRSA</sequence>
<evidence type="ECO:0000313" key="3">
    <source>
        <dbReference type="Proteomes" id="UP000548978"/>
    </source>
</evidence>
<dbReference type="OrthoDB" id="7632623at2"/>
<organism evidence="2 3">
    <name type="scientific">Brevundimonas halotolerans</name>
    <dbReference type="NCBI Taxonomy" id="69670"/>
    <lineage>
        <taxon>Bacteria</taxon>
        <taxon>Pseudomonadati</taxon>
        <taxon>Pseudomonadota</taxon>
        <taxon>Alphaproteobacteria</taxon>
        <taxon>Caulobacterales</taxon>
        <taxon>Caulobacteraceae</taxon>
        <taxon>Brevundimonas</taxon>
    </lineage>
</organism>
<comment type="caution">
    <text evidence="2">The sequence shown here is derived from an EMBL/GenBank/DDBJ whole genome shotgun (WGS) entry which is preliminary data.</text>
</comment>
<evidence type="ECO:0008006" key="4">
    <source>
        <dbReference type="Google" id="ProtNLM"/>
    </source>
</evidence>
<gene>
    <name evidence="2" type="ORF">FHS65_001645</name>
</gene>
<name>A0A7W9E719_9CAUL</name>
<protein>
    <recommendedName>
        <fullName evidence="4">Flagellar basal-body protein FlbY</fullName>
    </recommendedName>
</protein>
<dbReference type="Proteomes" id="UP000548978">
    <property type="component" value="Unassembled WGS sequence"/>
</dbReference>
<reference evidence="2 3" key="1">
    <citation type="submission" date="2020-08" db="EMBL/GenBank/DDBJ databases">
        <title>Genomic Encyclopedia of Type Strains, Phase IV (KMG-IV): sequencing the most valuable type-strain genomes for metagenomic binning, comparative biology and taxonomic classification.</title>
        <authorList>
            <person name="Goeker M."/>
        </authorList>
    </citation>
    <scope>NUCLEOTIDE SEQUENCE [LARGE SCALE GENOMIC DNA]</scope>
    <source>
        <strain evidence="2 3">DSM 24448</strain>
    </source>
</reference>
<dbReference type="RefSeq" id="WP_123287023.1">
    <property type="nucleotide sequence ID" value="NZ_JACIJB010000006.1"/>
</dbReference>
<feature type="region of interest" description="Disordered" evidence="1">
    <location>
        <begin position="129"/>
        <end position="148"/>
    </location>
</feature>
<evidence type="ECO:0000313" key="2">
    <source>
        <dbReference type="EMBL" id="MBB5660892.1"/>
    </source>
</evidence>
<keyword evidence="3" id="KW-1185">Reference proteome</keyword>
<dbReference type="EMBL" id="JACIJB010000006">
    <property type="protein sequence ID" value="MBB5660892.1"/>
    <property type="molecule type" value="Genomic_DNA"/>
</dbReference>